<keyword evidence="2" id="KW-0732">Signal</keyword>
<dbReference type="RefSeq" id="WP_203718944.1">
    <property type="nucleotide sequence ID" value="NZ_BONE01000118.1"/>
</dbReference>
<comment type="caution">
    <text evidence="3">The sequence shown here is derived from an EMBL/GenBank/DDBJ whole genome shotgun (WGS) entry which is preliminary data.</text>
</comment>
<dbReference type="Gene3D" id="2.60.40.10">
    <property type="entry name" value="Immunoglobulins"/>
    <property type="match status" value="1"/>
</dbReference>
<evidence type="ECO:0000256" key="1">
    <source>
        <dbReference type="SAM" id="Phobius"/>
    </source>
</evidence>
<dbReference type="Proteomes" id="UP000604117">
    <property type="component" value="Unassembled WGS sequence"/>
</dbReference>
<sequence>MTLWRTAAGVGAAALTLALAGGSPAAAIEVTTVTAAGATATIAGGDAKPDTTVVVTASTGSGPHIDVASCGATVDEAGTWSCDLTKLGLGEWTLSAAGTDASGAAETTALRGFLVGPGGPATDPRTLATTGTPRNLPLAAAGAGLLALGVALLYRRSRTRRAA</sequence>
<name>A0ABQ4D3J0_9ACTN</name>
<evidence type="ECO:0008006" key="5">
    <source>
        <dbReference type="Google" id="ProtNLM"/>
    </source>
</evidence>
<accession>A0ABQ4D3J0</accession>
<keyword evidence="1" id="KW-0812">Transmembrane</keyword>
<evidence type="ECO:0000313" key="4">
    <source>
        <dbReference type="Proteomes" id="UP000604117"/>
    </source>
</evidence>
<reference evidence="3 4" key="1">
    <citation type="submission" date="2021-01" db="EMBL/GenBank/DDBJ databases">
        <title>Whole genome shotgun sequence of Asanoa siamensis NBRC 107932.</title>
        <authorList>
            <person name="Komaki H."/>
            <person name="Tamura T."/>
        </authorList>
    </citation>
    <scope>NUCLEOTIDE SEQUENCE [LARGE SCALE GENOMIC DNA]</scope>
    <source>
        <strain evidence="3 4">NBRC 107932</strain>
    </source>
</reference>
<feature type="chain" id="PRO_5045435249" description="LPXTG-motif cell wall-anchored protein" evidence="2">
    <location>
        <begin position="28"/>
        <end position="163"/>
    </location>
</feature>
<proteinExistence type="predicted"/>
<keyword evidence="1" id="KW-0472">Membrane</keyword>
<organism evidence="3 4">
    <name type="scientific">Asanoa siamensis</name>
    <dbReference type="NCBI Taxonomy" id="926357"/>
    <lineage>
        <taxon>Bacteria</taxon>
        <taxon>Bacillati</taxon>
        <taxon>Actinomycetota</taxon>
        <taxon>Actinomycetes</taxon>
        <taxon>Micromonosporales</taxon>
        <taxon>Micromonosporaceae</taxon>
        <taxon>Asanoa</taxon>
    </lineage>
</organism>
<evidence type="ECO:0000313" key="3">
    <source>
        <dbReference type="EMBL" id="GIF78106.1"/>
    </source>
</evidence>
<evidence type="ECO:0000256" key="2">
    <source>
        <dbReference type="SAM" id="SignalP"/>
    </source>
</evidence>
<dbReference type="EMBL" id="BONE01000118">
    <property type="protein sequence ID" value="GIF78106.1"/>
    <property type="molecule type" value="Genomic_DNA"/>
</dbReference>
<feature type="signal peptide" evidence="2">
    <location>
        <begin position="1"/>
        <end position="27"/>
    </location>
</feature>
<keyword evidence="4" id="KW-1185">Reference proteome</keyword>
<keyword evidence="1" id="KW-1133">Transmembrane helix</keyword>
<dbReference type="InterPro" id="IPR013783">
    <property type="entry name" value="Ig-like_fold"/>
</dbReference>
<feature type="transmembrane region" description="Helical" evidence="1">
    <location>
        <begin position="136"/>
        <end position="154"/>
    </location>
</feature>
<protein>
    <recommendedName>
        <fullName evidence="5">LPXTG-motif cell wall-anchored protein</fullName>
    </recommendedName>
</protein>
<gene>
    <name evidence="3" type="ORF">Asi02nite_76240</name>
</gene>